<accession>A0A9W7GI59</accession>
<proteinExistence type="predicted"/>
<protein>
    <submittedName>
        <fullName evidence="1">Uncharacterized protein</fullName>
    </submittedName>
</protein>
<dbReference type="EMBL" id="BRYA01001592">
    <property type="protein sequence ID" value="GMI45590.1"/>
    <property type="molecule type" value="Genomic_DNA"/>
</dbReference>
<feature type="non-terminal residue" evidence="1">
    <location>
        <position position="1"/>
    </location>
</feature>
<gene>
    <name evidence="1" type="ORF">TrCOL_g3634</name>
</gene>
<comment type="caution">
    <text evidence="1">The sequence shown here is derived from an EMBL/GenBank/DDBJ whole genome shotgun (WGS) entry which is preliminary data.</text>
</comment>
<dbReference type="Proteomes" id="UP001165065">
    <property type="component" value="Unassembled WGS sequence"/>
</dbReference>
<keyword evidence="2" id="KW-1185">Reference proteome</keyword>
<reference evidence="2" key="1">
    <citation type="journal article" date="2023" name="Commun. Biol.">
        <title>Genome analysis of Parmales, the sister group of diatoms, reveals the evolutionary specialization of diatoms from phago-mixotrophs to photoautotrophs.</title>
        <authorList>
            <person name="Ban H."/>
            <person name="Sato S."/>
            <person name="Yoshikawa S."/>
            <person name="Yamada K."/>
            <person name="Nakamura Y."/>
            <person name="Ichinomiya M."/>
            <person name="Sato N."/>
            <person name="Blanc-Mathieu R."/>
            <person name="Endo H."/>
            <person name="Kuwata A."/>
            <person name="Ogata H."/>
        </authorList>
    </citation>
    <scope>NUCLEOTIDE SEQUENCE [LARGE SCALE GENOMIC DNA]</scope>
</reference>
<sequence length="155" mass="16905">MRRGPIPHGLTDPRAWLPRSLKTPLAIVWYIYGNDCVTDMASSPFFAGCNLGRCYLAAGTVAHIHIAIILILARALTPTEISALTCTSDGKTLLKKVQDILSTNKKAQECFGRFKAVLTDDTGQLFAKIVLRNQLGGMKPVTVVKKKKKSVPIVV</sequence>
<organism evidence="1 2">
    <name type="scientific">Triparma columacea</name>
    <dbReference type="NCBI Taxonomy" id="722753"/>
    <lineage>
        <taxon>Eukaryota</taxon>
        <taxon>Sar</taxon>
        <taxon>Stramenopiles</taxon>
        <taxon>Ochrophyta</taxon>
        <taxon>Bolidophyceae</taxon>
        <taxon>Parmales</taxon>
        <taxon>Triparmaceae</taxon>
        <taxon>Triparma</taxon>
    </lineage>
</organism>
<evidence type="ECO:0000313" key="2">
    <source>
        <dbReference type="Proteomes" id="UP001165065"/>
    </source>
</evidence>
<dbReference type="AlphaFoldDB" id="A0A9W7GI59"/>
<evidence type="ECO:0000313" key="1">
    <source>
        <dbReference type="EMBL" id="GMI45590.1"/>
    </source>
</evidence>
<name>A0A9W7GI59_9STRA</name>